<dbReference type="Pfam" id="PF23809">
    <property type="entry name" value="Phage_holin_9"/>
    <property type="match status" value="1"/>
</dbReference>
<keyword evidence="3" id="KW-1185">Reference proteome</keyword>
<keyword evidence="1" id="KW-0472">Membrane</keyword>
<feature type="transmembrane region" description="Helical" evidence="1">
    <location>
        <begin position="109"/>
        <end position="128"/>
    </location>
</feature>
<name>A0A160T3A9_9CHLR</name>
<evidence type="ECO:0000256" key="1">
    <source>
        <dbReference type="SAM" id="Phobius"/>
    </source>
</evidence>
<proteinExistence type="predicted"/>
<keyword evidence="1" id="KW-0812">Transmembrane</keyword>
<dbReference type="KEGG" id="pbf:CFX0092_A2376"/>
<sequence length="144" mass="15431">MVTKPKWMTLEFWAALVSAAVMVLVTLGILSQEEAATWKELATGLIAAVLPIVALVLGYSNLRAQLVMAGLTAEDAPAWLTAEFWMTLIATGTMVLVAARIVTQEQADVWQQLLGPLVAAVLAIAAYIRGRVVVATQARVMGLR</sequence>
<dbReference type="Proteomes" id="UP000215027">
    <property type="component" value="Chromosome I"/>
</dbReference>
<protein>
    <submittedName>
        <fullName evidence="2">Uncharacterized protein</fullName>
    </submittedName>
</protein>
<evidence type="ECO:0000313" key="2">
    <source>
        <dbReference type="EMBL" id="CUS04254.2"/>
    </source>
</evidence>
<feature type="transmembrane region" description="Helical" evidence="1">
    <location>
        <begin position="12"/>
        <end position="30"/>
    </location>
</feature>
<accession>A0A160T3A9</accession>
<evidence type="ECO:0000313" key="3">
    <source>
        <dbReference type="Proteomes" id="UP000215027"/>
    </source>
</evidence>
<feature type="transmembrane region" description="Helical" evidence="1">
    <location>
        <begin position="82"/>
        <end position="102"/>
    </location>
</feature>
<dbReference type="RefSeq" id="WP_095043632.1">
    <property type="nucleotide sequence ID" value="NZ_LN890655.1"/>
</dbReference>
<keyword evidence="1" id="KW-1133">Transmembrane helix</keyword>
<gene>
    <name evidence="2" type="ORF">CFX0092_A2376</name>
</gene>
<dbReference type="AlphaFoldDB" id="A0A160T3A9"/>
<organism evidence="2 3">
    <name type="scientific">Candidatus Promineifilum breve</name>
    <dbReference type="NCBI Taxonomy" id="1806508"/>
    <lineage>
        <taxon>Bacteria</taxon>
        <taxon>Bacillati</taxon>
        <taxon>Chloroflexota</taxon>
        <taxon>Ardenticatenia</taxon>
        <taxon>Candidatus Promineifilales</taxon>
        <taxon>Candidatus Promineifilaceae</taxon>
        <taxon>Candidatus Promineifilum</taxon>
    </lineage>
</organism>
<dbReference type="InterPro" id="IPR056390">
    <property type="entry name" value="Holin_phage"/>
</dbReference>
<dbReference type="EMBL" id="LN890655">
    <property type="protein sequence ID" value="CUS04254.2"/>
    <property type="molecule type" value="Genomic_DNA"/>
</dbReference>
<feature type="transmembrane region" description="Helical" evidence="1">
    <location>
        <begin position="42"/>
        <end position="62"/>
    </location>
</feature>
<reference evidence="2" key="1">
    <citation type="submission" date="2016-01" db="EMBL/GenBank/DDBJ databases">
        <authorList>
            <person name="Mcilroy J.S."/>
            <person name="Karst M S."/>
            <person name="Albertsen M."/>
        </authorList>
    </citation>
    <scope>NUCLEOTIDE SEQUENCE</scope>
    <source>
        <strain evidence="2">Cfx-K</strain>
    </source>
</reference>